<dbReference type="GO" id="GO:0005886">
    <property type="term" value="C:plasma membrane"/>
    <property type="evidence" value="ECO:0007669"/>
    <property type="project" value="TreeGrafter"/>
</dbReference>
<comment type="caution">
    <text evidence="4">The sequence shown here is derived from an EMBL/GenBank/DDBJ whole genome shotgun (WGS) entry which is preliminary data.</text>
</comment>
<keyword evidence="5" id="KW-1185">Reference proteome</keyword>
<dbReference type="InterPro" id="IPR002110">
    <property type="entry name" value="Ankyrin_rpt"/>
</dbReference>
<feature type="repeat" description="ANK" evidence="3">
    <location>
        <begin position="92"/>
        <end position="124"/>
    </location>
</feature>
<proteinExistence type="predicted"/>
<evidence type="ECO:0000313" key="5">
    <source>
        <dbReference type="Proteomes" id="UP001202328"/>
    </source>
</evidence>
<dbReference type="PANTHER" id="PTHR24186">
    <property type="entry name" value="PROTEIN PHOSPHATASE 1 REGULATORY SUBUNIT"/>
    <property type="match status" value="1"/>
</dbReference>
<gene>
    <name evidence="4" type="ORF">MKW98_003798</name>
</gene>
<dbReference type="Gene3D" id="1.25.40.20">
    <property type="entry name" value="Ankyrin repeat-containing domain"/>
    <property type="match status" value="2"/>
</dbReference>
<dbReference type="Pfam" id="PF00023">
    <property type="entry name" value="Ank"/>
    <property type="match status" value="1"/>
</dbReference>
<sequence length="271" mass="30219">MDGGHNDTELHLAAQRGDLVAVKQILDKGHLEVVKELLKSTTKENISRKNRSGFDSLHISASQGHQARNGHTAVVLELLSRDSSMLEVPRSNGKNALHYTARLGHLEIVKALLEKDPQLARRTDKKGQTALHMAAKGESCDVVKLLLDADPAIIMLPDKFGNTALHVATRKKRAEIVRELLHLPDTNVNALTRDRKTPLDIADGLDVSEESTEIRECLARCGAILANELNQARDELKKIVSQIKKDVRTQFEQIRETNKDITGYFQINTYM</sequence>
<dbReference type="AlphaFoldDB" id="A0AAD4T5Q7"/>
<keyword evidence="2 3" id="KW-0040">ANK repeat</keyword>
<dbReference type="PANTHER" id="PTHR24186:SF48">
    <property type="entry name" value="ANKYRIN REPEAT-CONTAINING PROTEIN ITN1"/>
    <property type="match status" value="1"/>
</dbReference>
<dbReference type="PROSITE" id="PS50297">
    <property type="entry name" value="ANK_REP_REGION"/>
    <property type="match status" value="3"/>
</dbReference>
<dbReference type="PROSITE" id="PS50088">
    <property type="entry name" value="ANK_REPEAT"/>
    <property type="match status" value="3"/>
</dbReference>
<organism evidence="4 5">
    <name type="scientific">Papaver atlanticum</name>
    <dbReference type="NCBI Taxonomy" id="357466"/>
    <lineage>
        <taxon>Eukaryota</taxon>
        <taxon>Viridiplantae</taxon>
        <taxon>Streptophyta</taxon>
        <taxon>Embryophyta</taxon>
        <taxon>Tracheophyta</taxon>
        <taxon>Spermatophyta</taxon>
        <taxon>Magnoliopsida</taxon>
        <taxon>Ranunculales</taxon>
        <taxon>Papaveraceae</taxon>
        <taxon>Papaveroideae</taxon>
        <taxon>Papaver</taxon>
    </lineage>
</organism>
<dbReference type="SUPFAM" id="SSF48403">
    <property type="entry name" value="Ankyrin repeat"/>
    <property type="match status" value="1"/>
</dbReference>
<feature type="repeat" description="ANK" evidence="3">
    <location>
        <begin position="126"/>
        <end position="148"/>
    </location>
</feature>
<evidence type="ECO:0000256" key="3">
    <source>
        <dbReference type="PROSITE-ProRule" id="PRU00023"/>
    </source>
</evidence>
<dbReference type="Pfam" id="PF12796">
    <property type="entry name" value="Ank_2"/>
    <property type="match status" value="1"/>
</dbReference>
<evidence type="ECO:0000256" key="1">
    <source>
        <dbReference type="ARBA" id="ARBA00022737"/>
    </source>
</evidence>
<evidence type="ECO:0000256" key="2">
    <source>
        <dbReference type="ARBA" id="ARBA00023043"/>
    </source>
</evidence>
<dbReference type="InterPro" id="IPR036770">
    <property type="entry name" value="Ankyrin_rpt-contain_sf"/>
</dbReference>
<evidence type="ECO:0000313" key="4">
    <source>
        <dbReference type="EMBL" id="KAI3942199.1"/>
    </source>
</evidence>
<reference evidence="4" key="1">
    <citation type="submission" date="2022-04" db="EMBL/GenBank/DDBJ databases">
        <title>A functionally conserved STORR gene fusion in Papaver species that diverged 16.8 million years ago.</title>
        <authorList>
            <person name="Catania T."/>
        </authorList>
    </citation>
    <scope>NUCLEOTIDE SEQUENCE</scope>
    <source>
        <strain evidence="4">S-188037</strain>
    </source>
</reference>
<dbReference type="SMART" id="SM00248">
    <property type="entry name" value="ANK"/>
    <property type="match status" value="5"/>
</dbReference>
<dbReference type="Proteomes" id="UP001202328">
    <property type="component" value="Unassembled WGS sequence"/>
</dbReference>
<dbReference type="EMBL" id="JAJJMB010004716">
    <property type="protein sequence ID" value="KAI3942199.1"/>
    <property type="molecule type" value="Genomic_DNA"/>
</dbReference>
<accession>A0AAD4T5Q7</accession>
<name>A0AAD4T5Q7_9MAGN</name>
<keyword evidence="1" id="KW-0677">Repeat</keyword>
<protein>
    <submittedName>
        <fullName evidence="4">Uncharacterized protein</fullName>
    </submittedName>
</protein>
<feature type="repeat" description="ANK" evidence="3">
    <location>
        <begin position="5"/>
        <end position="29"/>
    </location>
</feature>
<dbReference type="FunFam" id="1.25.40.20:FF:000217">
    <property type="entry name" value="Ankyrin repeat-containing protein ITN1"/>
    <property type="match status" value="1"/>
</dbReference>